<keyword evidence="2" id="KW-1185">Reference proteome</keyword>
<evidence type="ECO:0000313" key="1">
    <source>
        <dbReference type="EMBL" id="KAK8941798.1"/>
    </source>
</evidence>
<dbReference type="Proteomes" id="UP001412067">
    <property type="component" value="Unassembled WGS sequence"/>
</dbReference>
<evidence type="ECO:0000313" key="2">
    <source>
        <dbReference type="Proteomes" id="UP001412067"/>
    </source>
</evidence>
<dbReference type="EMBL" id="JBBWWR010000019">
    <property type="protein sequence ID" value="KAK8941798.1"/>
    <property type="molecule type" value="Genomic_DNA"/>
</dbReference>
<proteinExistence type="predicted"/>
<name>A0ABR2LI07_9ASPA</name>
<reference evidence="1 2" key="1">
    <citation type="journal article" date="2022" name="Nat. Plants">
        <title>Genomes of leafy and leafless Platanthera orchids illuminate the evolution of mycoheterotrophy.</title>
        <authorList>
            <person name="Li M.H."/>
            <person name="Liu K.W."/>
            <person name="Li Z."/>
            <person name="Lu H.C."/>
            <person name="Ye Q.L."/>
            <person name="Zhang D."/>
            <person name="Wang J.Y."/>
            <person name="Li Y.F."/>
            <person name="Zhong Z.M."/>
            <person name="Liu X."/>
            <person name="Yu X."/>
            <person name="Liu D.K."/>
            <person name="Tu X.D."/>
            <person name="Liu B."/>
            <person name="Hao Y."/>
            <person name="Liao X.Y."/>
            <person name="Jiang Y.T."/>
            <person name="Sun W.H."/>
            <person name="Chen J."/>
            <person name="Chen Y.Q."/>
            <person name="Ai Y."/>
            <person name="Zhai J.W."/>
            <person name="Wu S.S."/>
            <person name="Zhou Z."/>
            <person name="Hsiao Y.Y."/>
            <person name="Wu W.L."/>
            <person name="Chen Y.Y."/>
            <person name="Lin Y.F."/>
            <person name="Hsu J.L."/>
            <person name="Li C.Y."/>
            <person name="Wang Z.W."/>
            <person name="Zhao X."/>
            <person name="Zhong W.Y."/>
            <person name="Ma X.K."/>
            <person name="Ma L."/>
            <person name="Huang J."/>
            <person name="Chen G.Z."/>
            <person name="Huang M.Z."/>
            <person name="Huang L."/>
            <person name="Peng D.H."/>
            <person name="Luo Y.B."/>
            <person name="Zou S.Q."/>
            <person name="Chen S.P."/>
            <person name="Lan S."/>
            <person name="Tsai W.C."/>
            <person name="Van de Peer Y."/>
            <person name="Liu Z.J."/>
        </authorList>
    </citation>
    <scope>NUCLEOTIDE SEQUENCE [LARGE SCALE GENOMIC DNA]</scope>
    <source>
        <strain evidence="1">Lor288</strain>
    </source>
</reference>
<organism evidence="1 2">
    <name type="scientific">Platanthera guangdongensis</name>
    <dbReference type="NCBI Taxonomy" id="2320717"/>
    <lineage>
        <taxon>Eukaryota</taxon>
        <taxon>Viridiplantae</taxon>
        <taxon>Streptophyta</taxon>
        <taxon>Embryophyta</taxon>
        <taxon>Tracheophyta</taxon>
        <taxon>Spermatophyta</taxon>
        <taxon>Magnoliopsida</taxon>
        <taxon>Liliopsida</taxon>
        <taxon>Asparagales</taxon>
        <taxon>Orchidaceae</taxon>
        <taxon>Orchidoideae</taxon>
        <taxon>Orchideae</taxon>
        <taxon>Orchidinae</taxon>
        <taxon>Platanthera</taxon>
    </lineage>
</organism>
<gene>
    <name evidence="1" type="ORF">KSP40_PGU014575</name>
</gene>
<protein>
    <submittedName>
        <fullName evidence="1">Uncharacterized protein</fullName>
    </submittedName>
</protein>
<sequence length="195" mass="20881">MITSFRAQDSRPALLLLRHRLHCEAGQKLAVNVTTTAPPPPYVADDSLYSLSLHGPASAPTVPLPPSAPTVLSSAVALHYVAPAVAGAALMWIVANNLAQHSSSGRHIILPRPARARTTTGRQKIVVSQQAVRSAEPRRQARRAEFSHLKSPLPGFVYNRTPGVAGCATWPTTTCCHLAVKRLLSDANIVKRPSL</sequence>
<comment type="caution">
    <text evidence="1">The sequence shown here is derived from an EMBL/GenBank/DDBJ whole genome shotgun (WGS) entry which is preliminary data.</text>
</comment>
<accession>A0ABR2LI07</accession>